<comment type="caution">
    <text evidence="1">The sequence shown here is derived from an EMBL/GenBank/DDBJ whole genome shotgun (WGS) entry which is preliminary data.</text>
</comment>
<dbReference type="EMBL" id="QNGD03000014">
    <property type="protein sequence ID" value="RWQ71043.1"/>
    <property type="molecule type" value="Genomic_DNA"/>
</dbReference>
<proteinExistence type="predicted"/>
<sequence>MLKFHIYSLGSSYVIKQESKNSRILAPWSALQGAATIKITFLFTFLIHLRNIHVLSSVSSILFIISCELYQNEKP</sequence>
<name>A0A9X8IVT6_BACCE</name>
<organism evidence="1 2">
    <name type="scientific">Bacillus cereus</name>
    <dbReference type="NCBI Taxonomy" id="1396"/>
    <lineage>
        <taxon>Bacteria</taxon>
        <taxon>Bacillati</taxon>
        <taxon>Bacillota</taxon>
        <taxon>Bacilli</taxon>
        <taxon>Bacillales</taxon>
        <taxon>Bacillaceae</taxon>
        <taxon>Bacillus</taxon>
        <taxon>Bacillus cereus group</taxon>
    </lineage>
</organism>
<accession>A0A9X8IVT6</accession>
<protein>
    <submittedName>
        <fullName evidence="1">Uncharacterized protein</fullName>
    </submittedName>
</protein>
<dbReference type="Proteomes" id="UP000253597">
    <property type="component" value="Unassembled WGS sequence"/>
</dbReference>
<dbReference type="AlphaFoldDB" id="A0A9X8IVT6"/>
<evidence type="ECO:0000313" key="2">
    <source>
        <dbReference type="Proteomes" id="UP000253597"/>
    </source>
</evidence>
<evidence type="ECO:0000313" key="1">
    <source>
        <dbReference type="EMBL" id="RWQ71043.1"/>
    </source>
</evidence>
<gene>
    <name evidence="1" type="ORF">DR116_0024565</name>
</gene>
<reference evidence="1 2" key="1">
    <citation type="submission" date="2019-01" db="EMBL/GenBank/DDBJ databases">
        <title>Draft genome sequence of heavy metal resistant Bacillus cereus NWUAB01.</title>
        <authorList>
            <person name="Babalola O."/>
            <person name="Aremu B.R."/>
            <person name="Ayangbenro A.S."/>
        </authorList>
    </citation>
    <scope>NUCLEOTIDE SEQUENCE [LARGE SCALE GENOMIC DNA]</scope>
    <source>
        <strain evidence="1 2">NWUAB01</strain>
    </source>
</reference>